<protein>
    <submittedName>
        <fullName evidence="2">Uncharacterized protein</fullName>
    </submittedName>
</protein>
<name>C0HFZ1_MAIZE</name>
<dbReference type="EMBL" id="BT085102">
    <property type="protein sequence ID" value="ACR35455.1"/>
    <property type="molecule type" value="mRNA"/>
</dbReference>
<feature type="chain" id="PRO_5010109329" evidence="1">
    <location>
        <begin position="21"/>
        <end position="113"/>
    </location>
</feature>
<dbReference type="HOGENOM" id="CLU_2137155_0_0_1"/>
<dbReference type="AlphaFoldDB" id="C0HFZ1"/>
<evidence type="ECO:0000313" key="2">
    <source>
        <dbReference type="EMBL" id="ACN25944.1"/>
    </source>
</evidence>
<keyword evidence="1" id="KW-0732">Signal</keyword>
<accession>C0HFZ1</accession>
<reference evidence="2" key="1">
    <citation type="journal article" date="2009" name="PLoS Genet.">
        <title>Sequencing, mapping, and analysis of 27,455 maize full-length cDNAs.</title>
        <authorList>
            <person name="Soderlund C."/>
            <person name="Descour A."/>
            <person name="Kudrna D."/>
            <person name="Bomhoff M."/>
            <person name="Boyd L."/>
            <person name="Currie J."/>
            <person name="Angelova A."/>
            <person name="Collura K."/>
            <person name="Wissotski M."/>
            <person name="Ashley E."/>
            <person name="Morrow D."/>
            <person name="Fernandes J."/>
            <person name="Walbot V."/>
            <person name="Yu Y."/>
        </authorList>
    </citation>
    <scope>NUCLEOTIDE SEQUENCE</scope>
    <source>
        <strain evidence="2">B73</strain>
    </source>
</reference>
<sequence>MWLSTHSAQYFLVFASLAWSQSIMKSSVGTHVTFYELQVNNALMDLIKATGSAMKPEEWSAQPENTSGKLKKTKHLRFLFKANCSGSNLLRCVLIRDRGTHFREAHYRHDANR</sequence>
<evidence type="ECO:0000256" key="1">
    <source>
        <dbReference type="SAM" id="SignalP"/>
    </source>
</evidence>
<dbReference type="ExpressionAtlas" id="C0HFZ1">
    <property type="expression patterns" value="baseline and differential"/>
</dbReference>
<dbReference type="EMBL" id="BT061247">
    <property type="protein sequence ID" value="ACN25944.1"/>
    <property type="molecule type" value="mRNA"/>
</dbReference>
<proteinExistence type="evidence at transcript level"/>
<reference evidence="2" key="2">
    <citation type="submission" date="2012-06" db="EMBL/GenBank/DDBJ databases">
        <authorList>
            <person name="Yu Y."/>
            <person name="Currie J."/>
            <person name="Lomeli R."/>
            <person name="Angelova A."/>
            <person name="Collura K."/>
            <person name="Wissotski M."/>
            <person name="Campos D."/>
            <person name="Kudrna D."/>
            <person name="Golser W."/>
            <person name="Ashely E."/>
            <person name="Descour A."/>
            <person name="Fernandes J."/>
            <person name="Soderlund C."/>
            <person name="Walbot V."/>
        </authorList>
    </citation>
    <scope>NUCLEOTIDE SEQUENCE</scope>
    <source>
        <strain evidence="2">B73</strain>
    </source>
</reference>
<organism evidence="2">
    <name type="scientific">Zea mays</name>
    <name type="common">Maize</name>
    <dbReference type="NCBI Taxonomy" id="4577"/>
    <lineage>
        <taxon>Eukaryota</taxon>
        <taxon>Viridiplantae</taxon>
        <taxon>Streptophyta</taxon>
        <taxon>Embryophyta</taxon>
        <taxon>Tracheophyta</taxon>
        <taxon>Spermatophyta</taxon>
        <taxon>Magnoliopsida</taxon>
        <taxon>Liliopsida</taxon>
        <taxon>Poales</taxon>
        <taxon>Poaceae</taxon>
        <taxon>PACMAD clade</taxon>
        <taxon>Panicoideae</taxon>
        <taxon>Andropogonodae</taxon>
        <taxon>Andropogoneae</taxon>
        <taxon>Tripsacinae</taxon>
        <taxon>Zea</taxon>
    </lineage>
</organism>
<feature type="signal peptide" evidence="1">
    <location>
        <begin position="1"/>
        <end position="20"/>
    </location>
</feature>